<keyword evidence="3" id="KW-1003">Cell membrane</keyword>
<evidence type="ECO:0000259" key="9">
    <source>
        <dbReference type="PROSITE" id="PS50928"/>
    </source>
</evidence>
<evidence type="ECO:0000256" key="3">
    <source>
        <dbReference type="ARBA" id="ARBA00022475"/>
    </source>
</evidence>
<feature type="transmembrane region" description="Helical" evidence="8">
    <location>
        <begin position="89"/>
        <end position="107"/>
    </location>
</feature>
<evidence type="ECO:0000256" key="2">
    <source>
        <dbReference type="ARBA" id="ARBA00022448"/>
    </source>
</evidence>
<keyword evidence="4 8" id="KW-0812">Transmembrane</keyword>
<dbReference type="CDD" id="cd06261">
    <property type="entry name" value="TM_PBP2"/>
    <property type="match status" value="1"/>
</dbReference>
<name>A0A645EG71_9ZZZZ</name>
<feature type="transmembrane region" description="Helical" evidence="8">
    <location>
        <begin position="192"/>
        <end position="210"/>
    </location>
</feature>
<evidence type="ECO:0000313" key="10">
    <source>
        <dbReference type="EMBL" id="MPN00436.1"/>
    </source>
</evidence>
<dbReference type="EMBL" id="VSSQ01046461">
    <property type="protein sequence ID" value="MPN00436.1"/>
    <property type="molecule type" value="Genomic_DNA"/>
</dbReference>
<evidence type="ECO:0000256" key="5">
    <source>
        <dbReference type="ARBA" id="ARBA00022970"/>
    </source>
</evidence>
<feature type="domain" description="ABC transmembrane type-1" evidence="9">
    <location>
        <begin position="20"/>
        <end position="208"/>
    </location>
</feature>
<evidence type="ECO:0000256" key="6">
    <source>
        <dbReference type="ARBA" id="ARBA00022989"/>
    </source>
</evidence>
<dbReference type="GO" id="GO:0043190">
    <property type="term" value="C:ATP-binding cassette (ABC) transporter complex"/>
    <property type="evidence" value="ECO:0007669"/>
    <property type="project" value="InterPro"/>
</dbReference>
<keyword evidence="7 8" id="KW-0472">Membrane</keyword>
<evidence type="ECO:0000256" key="7">
    <source>
        <dbReference type="ARBA" id="ARBA00023136"/>
    </source>
</evidence>
<dbReference type="PANTHER" id="PTHR30614:SF0">
    <property type="entry name" value="L-CYSTINE TRANSPORT SYSTEM PERMEASE PROTEIN TCYL"/>
    <property type="match status" value="1"/>
</dbReference>
<dbReference type="InterPro" id="IPR043429">
    <property type="entry name" value="ArtM/GltK/GlnP/TcyL/YhdX-like"/>
</dbReference>
<evidence type="ECO:0000256" key="1">
    <source>
        <dbReference type="ARBA" id="ARBA00004651"/>
    </source>
</evidence>
<organism evidence="10">
    <name type="scientific">bioreactor metagenome</name>
    <dbReference type="NCBI Taxonomy" id="1076179"/>
    <lineage>
        <taxon>unclassified sequences</taxon>
        <taxon>metagenomes</taxon>
        <taxon>ecological metagenomes</taxon>
    </lineage>
</organism>
<keyword evidence="6 8" id="KW-1133">Transmembrane helix</keyword>
<evidence type="ECO:0000256" key="4">
    <source>
        <dbReference type="ARBA" id="ARBA00022692"/>
    </source>
</evidence>
<comment type="subcellular location">
    <subcellularLocation>
        <location evidence="1">Cell membrane</location>
        <topology evidence="1">Multi-pass membrane protein</topology>
    </subcellularLocation>
</comment>
<keyword evidence="5" id="KW-0029">Amino-acid transport</keyword>
<dbReference type="PANTHER" id="PTHR30614">
    <property type="entry name" value="MEMBRANE COMPONENT OF AMINO ACID ABC TRANSPORTER"/>
    <property type="match status" value="1"/>
</dbReference>
<protein>
    <submittedName>
        <fullName evidence="10">Putative amino-acid permease protein YxeN</fullName>
    </submittedName>
</protein>
<gene>
    <name evidence="10" type="primary">yxeN_8</name>
    <name evidence="10" type="ORF">SDC9_147631</name>
</gene>
<dbReference type="PROSITE" id="PS50928">
    <property type="entry name" value="ABC_TM1"/>
    <property type="match status" value="1"/>
</dbReference>
<feature type="transmembrane region" description="Helical" evidence="8">
    <location>
        <begin position="56"/>
        <end position="77"/>
    </location>
</feature>
<evidence type="ECO:0000256" key="8">
    <source>
        <dbReference type="SAM" id="Phobius"/>
    </source>
</evidence>
<dbReference type="AlphaFoldDB" id="A0A645EG71"/>
<accession>A0A645EG71</accession>
<dbReference type="InterPro" id="IPR000515">
    <property type="entry name" value="MetI-like"/>
</dbReference>
<dbReference type="InterPro" id="IPR010065">
    <property type="entry name" value="AA_ABC_transptr_permease_3TM"/>
</dbReference>
<dbReference type="Pfam" id="PF00528">
    <property type="entry name" value="BPD_transp_1"/>
    <property type="match status" value="1"/>
</dbReference>
<comment type="caution">
    <text evidence="10">The sequence shown here is derived from an EMBL/GenBank/DDBJ whole genome shotgun (WGS) entry which is preliminary data.</text>
</comment>
<proteinExistence type="predicted"/>
<dbReference type="SUPFAM" id="SSF161098">
    <property type="entry name" value="MetI-like"/>
    <property type="match status" value="1"/>
</dbReference>
<feature type="transmembrane region" description="Helical" evidence="8">
    <location>
        <begin position="20"/>
        <end position="44"/>
    </location>
</feature>
<keyword evidence="2" id="KW-0813">Transport</keyword>
<reference evidence="10" key="1">
    <citation type="submission" date="2019-08" db="EMBL/GenBank/DDBJ databases">
        <authorList>
            <person name="Kucharzyk K."/>
            <person name="Murdoch R.W."/>
            <person name="Higgins S."/>
            <person name="Loffler F."/>
        </authorList>
    </citation>
    <scope>NUCLEOTIDE SEQUENCE</scope>
</reference>
<sequence length="227" mass="25563">MIKFEFDYFIETFPIIMKGFWITVSLAALALVVSVLIGFFLAAVRYYKTPVLKQFSSLYTSFFRSTPFICQLFVFYYGVSQISEYVRNMSSYTATAVVLSLSFAAYMGENIRGAIMSVDKGQFEAGISIGLTPWQVIKRIIIPQAARVALPGMGNSFANLLKSTSLCFIVGVKDMMAYAKNQVNITYRYLEGYVALLLVYLALLALCSYAQSKLENHMNKPYVQEAR</sequence>
<dbReference type="NCBIfam" id="TIGR01726">
    <property type="entry name" value="HEQRo_perm_3TM"/>
    <property type="match status" value="1"/>
</dbReference>
<dbReference type="InterPro" id="IPR035906">
    <property type="entry name" value="MetI-like_sf"/>
</dbReference>
<dbReference type="GO" id="GO:0015184">
    <property type="term" value="F:L-cystine transmembrane transporter activity"/>
    <property type="evidence" value="ECO:0007669"/>
    <property type="project" value="TreeGrafter"/>
</dbReference>
<dbReference type="Gene3D" id="1.10.3720.10">
    <property type="entry name" value="MetI-like"/>
    <property type="match status" value="1"/>
</dbReference>